<proteinExistence type="predicted"/>
<organism evidence="1">
    <name type="scientific">Candidatus Kentrum sp. FW</name>
    <dbReference type="NCBI Taxonomy" id="2126338"/>
    <lineage>
        <taxon>Bacteria</taxon>
        <taxon>Pseudomonadati</taxon>
        <taxon>Pseudomonadota</taxon>
        <taxon>Gammaproteobacteria</taxon>
        <taxon>Candidatus Kentrum</taxon>
    </lineage>
</organism>
<name>A0A450TPD7_9GAMM</name>
<accession>A0A450TPD7</accession>
<dbReference type="AlphaFoldDB" id="A0A450TPD7"/>
<protein>
    <submittedName>
        <fullName evidence="1">Uncharacterized protein</fullName>
    </submittedName>
</protein>
<dbReference type="EMBL" id="CAADFE010000020">
    <property type="protein sequence ID" value="VFJ69852.1"/>
    <property type="molecule type" value="Genomic_DNA"/>
</dbReference>
<evidence type="ECO:0000313" key="1">
    <source>
        <dbReference type="EMBL" id="VFJ69852.1"/>
    </source>
</evidence>
<sequence length="99" mass="11124">MSAIQPLHGNNLPFLFSSSWPELHRSECSHDQAEGFNSLVKYLVRLRREGTIDDGDFHELVKMASAAFVEAGISNRIENVLGSKALNKALNDQLLKLWE</sequence>
<gene>
    <name evidence="1" type="ORF">BECKFW1821C_GA0114237_102021</name>
</gene>
<reference evidence="1" key="1">
    <citation type="submission" date="2019-02" db="EMBL/GenBank/DDBJ databases">
        <authorList>
            <person name="Gruber-Vodicka R. H."/>
            <person name="Seah K. B. B."/>
        </authorList>
    </citation>
    <scope>NUCLEOTIDE SEQUENCE</scope>
    <source>
        <strain evidence="1">BECK_BZ131</strain>
    </source>
</reference>